<proteinExistence type="predicted"/>
<evidence type="ECO:0000259" key="1">
    <source>
        <dbReference type="Pfam" id="PF13847"/>
    </source>
</evidence>
<evidence type="ECO:0000313" key="3">
    <source>
        <dbReference type="Proteomes" id="UP000176568"/>
    </source>
</evidence>
<dbReference type="Gene3D" id="3.40.50.150">
    <property type="entry name" value="Vaccinia Virus protein VP39"/>
    <property type="match status" value="1"/>
</dbReference>
<sequence>METSFLNPTEALGATHLHEGMKVADLGCGSGFFTRAAARIVGETGVVWAVDVHRDLLPRLKNLAHAEGLNNVEVIHGDIEHTGGSHLPAEQFDLCILANVLFASHNRQAAVAEVKRLLKNGGRALIIDWSASFGGMGPHKDHVITARAARQMFEEGGLAWVDDINAGAYHWGFIVRKKAAQTAE</sequence>
<dbReference type="SUPFAM" id="SSF53335">
    <property type="entry name" value="S-adenosyl-L-methionine-dependent methyltransferases"/>
    <property type="match status" value="1"/>
</dbReference>
<dbReference type="STRING" id="1797247.A2419_00405"/>
<evidence type="ECO:0000313" key="2">
    <source>
        <dbReference type="EMBL" id="OGC88310.1"/>
    </source>
</evidence>
<dbReference type="EMBL" id="MEXB01000009">
    <property type="protein sequence ID" value="OGC88310.1"/>
    <property type="molecule type" value="Genomic_DNA"/>
</dbReference>
<organism evidence="2 3">
    <name type="scientific">Candidatus Adlerbacteria bacterium RIFOXYC1_FULL_48_26</name>
    <dbReference type="NCBI Taxonomy" id="1797247"/>
    <lineage>
        <taxon>Bacteria</taxon>
        <taxon>Candidatus Adleribacteriota</taxon>
    </lineage>
</organism>
<accession>A0A1F4Y2V8</accession>
<comment type="caution">
    <text evidence="2">The sequence shown here is derived from an EMBL/GenBank/DDBJ whole genome shotgun (WGS) entry which is preliminary data.</text>
</comment>
<dbReference type="Proteomes" id="UP000176568">
    <property type="component" value="Unassembled WGS sequence"/>
</dbReference>
<protein>
    <recommendedName>
        <fullName evidence="1">Methyltransferase domain-containing protein</fullName>
    </recommendedName>
</protein>
<dbReference type="AlphaFoldDB" id="A0A1F4Y2V8"/>
<gene>
    <name evidence="2" type="ORF">A2419_00405</name>
</gene>
<dbReference type="PANTHER" id="PTHR43861:SF1">
    <property type="entry name" value="TRANS-ACONITATE 2-METHYLTRANSFERASE"/>
    <property type="match status" value="1"/>
</dbReference>
<dbReference type="Pfam" id="PF13847">
    <property type="entry name" value="Methyltransf_31"/>
    <property type="match status" value="1"/>
</dbReference>
<name>A0A1F4Y2V8_9BACT</name>
<dbReference type="InterPro" id="IPR029063">
    <property type="entry name" value="SAM-dependent_MTases_sf"/>
</dbReference>
<feature type="domain" description="Methyltransferase" evidence="1">
    <location>
        <begin position="18"/>
        <end position="130"/>
    </location>
</feature>
<reference evidence="2 3" key="1">
    <citation type="journal article" date="2016" name="Nat. Commun.">
        <title>Thousands of microbial genomes shed light on interconnected biogeochemical processes in an aquifer system.</title>
        <authorList>
            <person name="Anantharaman K."/>
            <person name="Brown C.T."/>
            <person name="Hug L.A."/>
            <person name="Sharon I."/>
            <person name="Castelle C.J."/>
            <person name="Probst A.J."/>
            <person name="Thomas B.C."/>
            <person name="Singh A."/>
            <person name="Wilkins M.J."/>
            <person name="Karaoz U."/>
            <person name="Brodie E.L."/>
            <person name="Williams K.H."/>
            <person name="Hubbard S.S."/>
            <person name="Banfield J.F."/>
        </authorList>
    </citation>
    <scope>NUCLEOTIDE SEQUENCE [LARGE SCALE GENOMIC DNA]</scope>
</reference>
<dbReference type="InterPro" id="IPR025714">
    <property type="entry name" value="Methyltranfer_dom"/>
</dbReference>
<dbReference type="CDD" id="cd02440">
    <property type="entry name" value="AdoMet_MTases"/>
    <property type="match status" value="1"/>
</dbReference>
<dbReference type="PANTHER" id="PTHR43861">
    <property type="entry name" value="TRANS-ACONITATE 2-METHYLTRANSFERASE-RELATED"/>
    <property type="match status" value="1"/>
</dbReference>